<feature type="transmembrane region" description="Helical" evidence="13">
    <location>
        <begin position="262"/>
        <end position="284"/>
    </location>
</feature>
<keyword evidence="8 13" id="KW-0472">Membrane</keyword>
<evidence type="ECO:0000256" key="11">
    <source>
        <dbReference type="ARBA" id="ARBA00023224"/>
    </source>
</evidence>
<dbReference type="SUPFAM" id="SSF81321">
    <property type="entry name" value="Family A G protein-coupled receptor-like"/>
    <property type="match status" value="2"/>
</dbReference>
<evidence type="ECO:0000256" key="8">
    <source>
        <dbReference type="ARBA" id="ARBA00023136"/>
    </source>
</evidence>
<reference evidence="15 16" key="1">
    <citation type="journal article" date="2023" name="bioRxiv">
        <title>Conserved and derived expression patterns and positive selection on dental genes reveal complex evolutionary context of ever-growing rodent molars.</title>
        <authorList>
            <person name="Calamari Z.T."/>
            <person name="Song A."/>
            <person name="Cohen E."/>
            <person name="Akter M."/>
            <person name="Roy R.D."/>
            <person name="Hallikas O."/>
            <person name="Christensen M.M."/>
            <person name="Li P."/>
            <person name="Marangoni P."/>
            <person name="Jernvall J."/>
            <person name="Klein O.D."/>
        </authorList>
    </citation>
    <scope>NUCLEOTIDE SEQUENCE [LARGE SCALE GENOMIC DNA]</scope>
    <source>
        <strain evidence="15">V071</strain>
    </source>
</reference>
<keyword evidence="10" id="KW-0325">Glycoprotein</keyword>
<dbReference type="InterPro" id="IPR007960">
    <property type="entry name" value="TAS2R"/>
</dbReference>
<keyword evidence="11" id="KW-0807">Transducer</keyword>
<feature type="transmembrane region" description="Helical" evidence="13">
    <location>
        <begin position="6"/>
        <end position="35"/>
    </location>
</feature>
<dbReference type="PROSITE" id="PS50262">
    <property type="entry name" value="G_PROTEIN_RECEP_F1_2"/>
    <property type="match status" value="2"/>
</dbReference>
<evidence type="ECO:0000256" key="2">
    <source>
        <dbReference type="ARBA" id="ARBA00007376"/>
    </source>
</evidence>
<keyword evidence="7" id="KW-0297">G-protein coupled receptor</keyword>
<dbReference type="GO" id="GO:0033038">
    <property type="term" value="F:bitter taste receptor activity"/>
    <property type="evidence" value="ECO:0007669"/>
    <property type="project" value="InterPro"/>
</dbReference>
<dbReference type="CDD" id="cd15019">
    <property type="entry name" value="7tm_TAS2R14-like"/>
    <property type="match status" value="2"/>
</dbReference>
<feature type="transmembrane region" description="Helical" evidence="13">
    <location>
        <begin position="230"/>
        <end position="250"/>
    </location>
</feature>
<feature type="domain" description="G-protein coupled receptors family 1 profile" evidence="14">
    <location>
        <begin position="318"/>
        <end position="545"/>
    </location>
</feature>
<evidence type="ECO:0000256" key="12">
    <source>
        <dbReference type="RuleBase" id="RU004423"/>
    </source>
</evidence>
<feature type="domain" description="G-protein coupled receptors family 1 profile" evidence="14">
    <location>
        <begin position="23"/>
        <end position="250"/>
    </location>
</feature>
<keyword evidence="16" id="KW-1185">Reference proteome</keyword>
<evidence type="ECO:0000256" key="9">
    <source>
        <dbReference type="ARBA" id="ARBA00023170"/>
    </source>
</evidence>
<evidence type="ECO:0000313" key="16">
    <source>
        <dbReference type="Proteomes" id="UP001488838"/>
    </source>
</evidence>
<feature type="transmembrane region" description="Helical" evidence="13">
    <location>
        <begin position="558"/>
        <end position="579"/>
    </location>
</feature>
<name>A0AAW0H6I9_MYOGA</name>
<dbReference type="Proteomes" id="UP001488838">
    <property type="component" value="Unassembled WGS sequence"/>
</dbReference>
<evidence type="ECO:0000256" key="13">
    <source>
        <dbReference type="SAM" id="Phobius"/>
    </source>
</evidence>
<evidence type="ECO:0000313" key="15">
    <source>
        <dbReference type="EMBL" id="KAK7798160.1"/>
    </source>
</evidence>
<feature type="transmembrane region" description="Helical" evidence="13">
    <location>
        <begin position="386"/>
        <end position="404"/>
    </location>
</feature>
<protein>
    <recommendedName>
        <fullName evidence="14">G-protein coupled receptors family 1 profile domain-containing protein</fullName>
    </recommendedName>
</protein>
<dbReference type="EMBL" id="JBBHLL010000726">
    <property type="protein sequence ID" value="KAK7798160.1"/>
    <property type="molecule type" value="Genomic_DNA"/>
</dbReference>
<dbReference type="AlphaFoldDB" id="A0AAW0H6I9"/>
<dbReference type="PANTHER" id="PTHR11394:SF23">
    <property type="entry name" value="TASTE RECEPTOR TYPE 2 MEMBER 14"/>
    <property type="match status" value="1"/>
</dbReference>
<evidence type="ECO:0000256" key="4">
    <source>
        <dbReference type="ARBA" id="ARBA00022606"/>
    </source>
</evidence>
<dbReference type="GO" id="GO:0016020">
    <property type="term" value="C:membrane"/>
    <property type="evidence" value="ECO:0007669"/>
    <property type="project" value="UniProtKB-SubCell"/>
</dbReference>
<keyword evidence="3" id="KW-0919">Taste</keyword>
<dbReference type="Pfam" id="PF05296">
    <property type="entry name" value="TAS2R"/>
    <property type="match status" value="2"/>
</dbReference>
<dbReference type="InterPro" id="IPR017452">
    <property type="entry name" value="GPCR_Rhodpsn_7TM"/>
</dbReference>
<comment type="similarity">
    <text evidence="2 12">Belongs to the G-protein coupled receptor T2R family.</text>
</comment>
<keyword evidence="4" id="KW-0716">Sensory transduction</keyword>
<comment type="subcellular location">
    <subcellularLocation>
        <location evidence="1">Membrane</location>
        <topology evidence="1">Multi-pass membrane protein</topology>
    </subcellularLocation>
</comment>
<comment type="caution">
    <text evidence="15">The sequence shown here is derived from an EMBL/GenBank/DDBJ whole genome shotgun (WGS) entry which is preliminary data.</text>
</comment>
<evidence type="ECO:0000256" key="1">
    <source>
        <dbReference type="ARBA" id="ARBA00004141"/>
    </source>
</evidence>
<feature type="transmembrane region" description="Helical" evidence="13">
    <location>
        <begin position="522"/>
        <end position="546"/>
    </location>
</feature>
<feature type="transmembrane region" description="Helical" evidence="13">
    <location>
        <begin position="473"/>
        <end position="501"/>
    </location>
</feature>
<dbReference type="Gene3D" id="1.20.1070.10">
    <property type="entry name" value="Rhodopsin 7-helix transmembrane proteins"/>
    <property type="match status" value="2"/>
</dbReference>
<feature type="transmembrane region" description="Helical" evidence="13">
    <location>
        <begin position="188"/>
        <end position="209"/>
    </location>
</feature>
<proteinExistence type="inferred from homology"/>
<evidence type="ECO:0000256" key="10">
    <source>
        <dbReference type="ARBA" id="ARBA00023180"/>
    </source>
</evidence>
<dbReference type="PANTHER" id="PTHR11394">
    <property type="entry name" value="TASTE RECEPTOR TYPE 2"/>
    <property type="match status" value="1"/>
</dbReference>
<evidence type="ECO:0000256" key="3">
    <source>
        <dbReference type="ARBA" id="ARBA00022480"/>
    </source>
</evidence>
<evidence type="ECO:0000259" key="14">
    <source>
        <dbReference type="PROSITE" id="PS50262"/>
    </source>
</evidence>
<evidence type="ECO:0000256" key="5">
    <source>
        <dbReference type="ARBA" id="ARBA00022692"/>
    </source>
</evidence>
<feature type="transmembrane region" description="Helical" evidence="13">
    <location>
        <begin position="342"/>
        <end position="366"/>
    </location>
</feature>
<evidence type="ECO:0000256" key="6">
    <source>
        <dbReference type="ARBA" id="ARBA00022989"/>
    </source>
</evidence>
<organism evidence="15 16">
    <name type="scientific">Myodes glareolus</name>
    <name type="common">Bank vole</name>
    <name type="synonym">Clethrionomys glareolus</name>
    <dbReference type="NCBI Taxonomy" id="447135"/>
    <lineage>
        <taxon>Eukaryota</taxon>
        <taxon>Metazoa</taxon>
        <taxon>Chordata</taxon>
        <taxon>Craniata</taxon>
        <taxon>Vertebrata</taxon>
        <taxon>Euteleostomi</taxon>
        <taxon>Mammalia</taxon>
        <taxon>Eutheria</taxon>
        <taxon>Euarchontoglires</taxon>
        <taxon>Glires</taxon>
        <taxon>Rodentia</taxon>
        <taxon>Myomorpha</taxon>
        <taxon>Muroidea</taxon>
        <taxon>Cricetidae</taxon>
        <taxon>Arvicolinae</taxon>
        <taxon>Myodes</taxon>
    </lineage>
</organism>
<dbReference type="FunFam" id="1.20.1070.10:FF:000042">
    <property type="entry name" value="Taste receptor type 2 member 7"/>
    <property type="match status" value="2"/>
</dbReference>
<feature type="transmembrane region" description="Helical" evidence="13">
    <location>
        <begin position="47"/>
        <end position="69"/>
    </location>
</feature>
<evidence type="ECO:0000256" key="7">
    <source>
        <dbReference type="ARBA" id="ARBA00023040"/>
    </source>
</evidence>
<feature type="transmembrane region" description="Helical" evidence="13">
    <location>
        <begin position="134"/>
        <end position="156"/>
    </location>
</feature>
<feature type="transmembrane region" description="Helical" evidence="13">
    <location>
        <begin position="424"/>
        <end position="443"/>
    </location>
</feature>
<keyword evidence="9" id="KW-0675">Receptor</keyword>
<accession>A0AAW0H6I9</accession>
<gene>
    <name evidence="15" type="ORF">U0070_023481</name>
</gene>
<dbReference type="GO" id="GO:0004930">
    <property type="term" value="F:G protein-coupled receptor activity"/>
    <property type="evidence" value="ECO:0007669"/>
    <property type="project" value="UniProtKB-KW"/>
</dbReference>
<sequence length="645" mass="74576">MKVIVEYILLIILGVEIVIGSLGNGFIILVNIMDWDKRRKISTVDKIFTALAISRLAFMWSLVIVLLIYDLYPSLAISEKILRISNFSWTVVNHFSIWLATCLSLFYFLKIASFSNSIFLFLKWRAKKVVSMTLLVSLLFLFINLIVINAYIVIWIDGYKANMSYSSDSNEYGHFTRFLIPTNTMFTFIPFIVSLTTLFLLIFSLWRHLKNMQHNTKGYRDVSTTAHIKVLQMVVTFLSLYTIFFLALVMQSLKNDIHFKNLFNLIFDGVALAFPSGHSCVLILGNTKLRQAFVSMMWWLRYKLNVAEPPELSMGNLGNVFIVLVNIKTWVKRRIISTMDQILMALAISRIALLWSIFTTVLIYVMIQAPIITKKLIRIIDIQLSITNHFSIWLATCLSIFYFLKIANYSNFIFLYLKWRVKKVVSVTLIASLLLLFMNILVINRCIDVWIDGHEANLSYSVISSKSIQVSRLILITTAMFTLIPFTVCLITFLLLIFSLWRHLKNIHYNAKGSRDVSTRAHIKTLQTVVTFLLLYTSFFLSILLLFWKTDFQKESPIVLFLLGIGMAFPSVHSWILILRNTHLRQACFSVLWWLRSHYSASKSGVHHRKLRKYIDGTGEHLGLGQEKKDLFRGSDPYCSSHLQN</sequence>
<feature type="transmembrane region" description="Helical" evidence="13">
    <location>
        <begin position="95"/>
        <end position="122"/>
    </location>
</feature>
<keyword evidence="6 13" id="KW-1133">Transmembrane helix</keyword>
<keyword evidence="5 13" id="KW-0812">Transmembrane</keyword>